<accession>A0A6L5GFL1</accession>
<dbReference type="AlphaFoldDB" id="A0A6L5GFL1"/>
<dbReference type="InterPro" id="IPR036514">
    <property type="entry name" value="SGNH_hydro_sf"/>
</dbReference>
<name>A0A6L5GFL1_9ACTN</name>
<dbReference type="Gene3D" id="3.40.50.1110">
    <property type="entry name" value="SGNH hydrolase"/>
    <property type="match status" value="1"/>
</dbReference>
<comment type="caution">
    <text evidence="2">The sequence shown here is derived from an EMBL/GenBank/DDBJ whole genome shotgun (WGS) entry which is preliminary data.</text>
</comment>
<feature type="domain" description="Ricin B lectin" evidence="1">
    <location>
        <begin position="67"/>
        <end position="204"/>
    </location>
</feature>
<organism evidence="2 3">
    <name type="scientific">Glycomyces albidus</name>
    <dbReference type="NCBI Taxonomy" id="2656774"/>
    <lineage>
        <taxon>Bacteria</taxon>
        <taxon>Bacillati</taxon>
        <taxon>Actinomycetota</taxon>
        <taxon>Actinomycetes</taxon>
        <taxon>Glycomycetales</taxon>
        <taxon>Glycomycetaceae</taxon>
        <taxon>Glycomyces</taxon>
    </lineage>
</organism>
<proteinExistence type="predicted"/>
<dbReference type="PROSITE" id="PS50231">
    <property type="entry name" value="RICIN_B_LECTIN"/>
    <property type="match status" value="1"/>
</dbReference>
<dbReference type="Pfam" id="PF13472">
    <property type="entry name" value="Lipase_GDSL_2"/>
    <property type="match status" value="1"/>
</dbReference>
<dbReference type="CDD" id="cd00161">
    <property type="entry name" value="beta-trefoil_Ricin-like"/>
    <property type="match status" value="1"/>
</dbReference>
<dbReference type="EMBL" id="WIAO01000042">
    <property type="protein sequence ID" value="MQM28371.1"/>
    <property type="molecule type" value="Genomic_DNA"/>
</dbReference>
<evidence type="ECO:0000313" key="2">
    <source>
        <dbReference type="EMBL" id="MQM28371.1"/>
    </source>
</evidence>
<dbReference type="SUPFAM" id="SSF52266">
    <property type="entry name" value="SGNH hydrolase"/>
    <property type="match status" value="1"/>
</dbReference>
<dbReference type="InterPro" id="IPR013830">
    <property type="entry name" value="SGNH_hydro"/>
</dbReference>
<dbReference type="InterPro" id="IPR037461">
    <property type="entry name" value="CtCE2-like_dom"/>
</dbReference>
<dbReference type="Gene3D" id="2.80.10.50">
    <property type="match status" value="3"/>
</dbReference>
<dbReference type="SMART" id="SM00458">
    <property type="entry name" value="RICIN"/>
    <property type="match status" value="1"/>
</dbReference>
<sequence length="521" mass="56139">MKAVSCSNRDRFKRFNVSRCKESRLRTPAPPRRARLARLLAAAAAALFTAAGFTVLGSAPAAAVETNTWYRIVNDYSGLAVSIQNGSTTAGAPAVLAAPSTATNQQFRFVDSGGGYYRIQARHSNQVLDVYAKSTANGADIVQWTDNGGTNQQWQVNTQTDGSVELVNRNSGKALDNWERATAAGSRISQYDRIGEETQHWKLVPVEGTGGTAGNGSLTDPNVQYYGRWNTASASWYTMGWAGGYVETAFTGSSIGVKLRGTIDMYYSIDGGSETWMRAVSGNVTIRSGLSGTHSIRIGFRERAGSYTGDPAFGGFILASGGTTVTRARPANFIEFIGDSITVGQPNGNRPFTAYGYLVGDNLNAGHTQVAQGGACLVSTADGCYGMMDWFRRSSAFVSNDDWNFSRYQATAVVINLGTNDVGHGVSTTAFQQNYIVMLERVRQAYPNAHIFAMETFRNRYSPETQNAVNARVSAGDTKVHFVDTTGWLPDASDLVDSVHPSDSGHAKIAGRLTPIIDQYI</sequence>
<dbReference type="InterPro" id="IPR052762">
    <property type="entry name" value="PCW_deacetylase/CE"/>
</dbReference>
<dbReference type="Proteomes" id="UP000477750">
    <property type="component" value="Unassembled WGS sequence"/>
</dbReference>
<dbReference type="CDD" id="cd01831">
    <property type="entry name" value="Endoglucanase_E_like"/>
    <property type="match status" value="1"/>
</dbReference>
<dbReference type="Pfam" id="PF17996">
    <property type="entry name" value="CE2_N"/>
    <property type="match status" value="1"/>
</dbReference>
<protein>
    <recommendedName>
        <fullName evidence="1">Ricin B lectin domain-containing protein</fullName>
    </recommendedName>
</protein>
<dbReference type="PANTHER" id="PTHR37834:SF2">
    <property type="entry name" value="ESTERASE, SGNH HYDROLASE-TYPE"/>
    <property type="match status" value="1"/>
</dbReference>
<evidence type="ECO:0000313" key="3">
    <source>
        <dbReference type="Proteomes" id="UP000477750"/>
    </source>
</evidence>
<dbReference type="Pfam" id="PF14200">
    <property type="entry name" value="RicinB_lectin_2"/>
    <property type="match status" value="2"/>
</dbReference>
<dbReference type="InterPro" id="IPR035992">
    <property type="entry name" value="Ricin_B-like_lectins"/>
</dbReference>
<dbReference type="GO" id="GO:0052689">
    <property type="term" value="F:carboxylic ester hydrolase activity"/>
    <property type="evidence" value="ECO:0007669"/>
    <property type="project" value="InterPro"/>
</dbReference>
<evidence type="ECO:0000259" key="1">
    <source>
        <dbReference type="SMART" id="SM00458"/>
    </source>
</evidence>
<keyword evidence="3" id="KW-1185">Reference proteome</keyword>
<gene>
    <name evidence="2" type="ORF">GFD30_22820</name>
</gene>
<reference evidence="2 3" key="1">
    <citation type="submission" date="2019-10" db="EMBL/GenBank/DDBJ databases">
        <title>Glycomyces albidus sp. nov., a novel actinomycete isolated from rhizosphere soil of wheat (Triticum aestivum L.).</title>
        <authorList>
            <person name="Qian L."/>
        </authorList>
    </citation>
    <scope>NUCLEOTIDE SEQUENCE [LARGE SCALE GENOMIC DNA]</scope>
    <source>
        <strain evidence="2 3">NEAU-7082</strain>
    </source>
</reference>
<dbReference type="SUPFAM" id="SSF50370">
    <property type="entry name" value="Ricin B-like lectins"/>
    <property type="match status" value="1"/>
</dbReference>
<dbReference type="Gene3D" id="2.60.120.260">
    <property type="entry name" value="Galactose-binding domain-like"/>
    <property type="match status" value="1"/>
</dbReference>
<dbReference type="InterPro" id="IPR040794">
    <property type="entry name" value="CE2_N"/>
</dbReference>
<dbReference type="InterPro" id="IPR000772">
    <property type="entry name" value="Ricin_B_lectin"/>
</dbReference>
<dbReference type="PANTHER" id="PTHR37834">
    <property type="entry name" value="GDSL-LIKE LIPASE/ACYLHYDROLASE DOMAIN PROTEIN (AFU_ORTHOLOGUE AFUA_2G00620)"/>
    <property type="match status" value="1"/>
</dbReference>